<evidence type="ECO:0000313" key="3">
    <source>
        <dbReference type="Proteomes" id="UP000597206"/>
    </source>
</evidence>
<dbReference type="EMBL" id="JADPMR010000001">
    <property type="protein sequence ID" value="MBF9000439.1"/>
    <property type="molecule type" value="Genomic_DNA"/>
</dbReference>
<feature type="signal peptide" evidence="1">
    <location>
        <begin position="1"/>
        <end position="20"/>
    </location>
</feature>
<dbReference type="RefSeq" id="WP_196123116.1">
    <property type="nucleotide sequence ID" value="NZ_JADPMR010000001.1"/>
</dbReference>
<dbReference type="Proteomes" id="UP000597206">
    <property type="component" value="Unassembled WGS sequence"/>
</dbReference>
<comment type="caution">
    <text evidence="2">The sequence shown here is derived from an EMBL/GenBank/DDBJ whole genome shotgun (WGS) entry which is preliminary data.</text>
</comment>
<keyword evidence="3" id="KW-1185">Reference proteome</keyword>
<protein>
    <submittedName>
        <fullName evidence="2">Uncharacterized protein</fullName>
    </submittedName>
</protein>
<name>A0ABS0GDF7_9VIBR</name>
<reference evidence="2 3" key="1">
    <citation type="submission" date="2020-11" db="EMBL/GenBank/DDBJ databases">
        <title>Vibrio nitrifigilis sp. nov., a marine nitrogen-fixing bacterium isolated from the lagoon sediment of an islet inside an atoll.</title>
        <authorList>
            <person name="Wang L.-T."/>
            <person name="Shieh W.Y."/>
        </authorList>
    </citation>
    <scope>NUCLEOTIDE SEQUENCE [LARGE SCALE GENOMIC DNA]</scope>
    <source>
        <strain evidence="2 3">NFV-1</strain>
    </source>
</reference>
<evidence type="ECO:0000256" key="1">
    <source>
        <dbReference type="SAM" id="SignalP"/>
    </source>
</evidence>
<keyword evidence="1" id="KW-0732">Signal</keyword>
<gene>
    <name evidence="2" type="ORF">I1A42_07685</name>
</gene>
<organism evidence="2 3">
    <name type="scientific">Vibrio nitrifigilis</name>
    <dbReference type="NCBI Taxonomy" id="2789781"/>
    <lineage>
        <taxon>Bacteria</taxon>
        <taxon>Pseudomonadati</taxon>
        <taxon>Pseudomonadota</taxon>
        <taxon>Gammaproteobacteria</taxon>
        <taxon>Vibrionales</taxon>
        <taxon>Vibrionaceae</taxon>
        <taxon>Vibrio</taxon>
    </lineage>
</organism>
<proteinExistence type="predicted"/>
<accession>A0ABS0GDF7</accession>
<evidence type="ECO:0000313" key="2">
    <source>
        <dbReference type="EMBL" id="MBF9000439.1"/>
    </source>
</evidence>
<sequence>MHKFNILTLTLISFSFSAYSQLLSVSKNNIIYNDNLNLYSDVNKFSFGQPSDIFNFSPDKKYVLIQRIENYTLYDSNNKKINGSKNYCDVIRLSDGCPISYFSGAICGAYWNNSNELVWYDGTVSINDRDVKLLNPHKLSKFIEQQGLVYNISAYSRCYPVNVNNKDSYEKIEFYLNKTNRLKEAKELNNKLKNIDN</sequence>
<feature type="chain" id="PRO_5047406793" evidence="1">
    <location>
        <begin position="21"/>
        <end position="197"/>
    </location>
</feature>